<evidence type="ECO:0000259" key="12">
    <source>
        <dbReference type="PROSITE" id="PS50994"/>
    </source>
</evidence>
<keyword evidence="1" id="KW-0540">Nuclease</keyword>
<evidence type="ECO:0000256" key="4">
    <source>
        <dbReference type="ARBA" id="ARBA00022801"/>
    </source>
</evidence>
<dbReference type="PROSITE" id="PS50994">
    <property type="entry name" value="INTEGRASE"/>
    <property type="match status" value="1"/>
</dbReference>
<protein>
    <submittedName>
        <fullName evidence="13">Hydra magnipapillata</fullName>
    </submittedName>
</protein>
<evidence type="ECO:0000256" key="2">
    <source>
        <dbReference type="ARBA" id="ARBA00022723"/>
    </source>
</evidence>
<dbReference type="Pfam" id="PF25597">
    <property type="entry name" value="SH3_retrovirus"/>
    <property type="match status" value="1"/>
</dbReference>
<keyword evidence="8" id="KW-0548">Nucleotidyltransferase</keyword>
<dbReference type="InterPro" id="IPR013103">
    <property type="entry name" value="RVT_2"/>
</dbReference>
<keyword evidence="8" id="KW-0239">DNA-directed DNA polymerase</keyword>
<evidence type="ECO:0000256" key="10">
    <source>
        <dbReference type="ARBA" id="ARBA00023268"/>
    </source>
</evidence>
<dbReference type="PANTHER" id="PTHR42648">
    <property type="entry name" value="TRANSPOSASE, PUTATIVE-RELATED"/>
    <property type="match status" value="1"/>
</dbReference>
<accession>A0ABN7AEG0</accession>
<dbReference type="Pfam" id="PF07727">
    <property type="entry name" value="RVT_2"/>
    <property type="match status" value="1"/>
</dbReference>
<dbReference type="Proteomes" id="UP001307889">
    <property type="component" value="Chromosome 2"/>
</dbReference>
<dbReference type="SUPFAM" id="SSF53098">
    <property type="entry name" value="Ribonuclease H-like"/>
    <property type="match status" value="1"/>
</dbReference>
<evidence type="ECO:0000256" key="11">
    <source>
        <dbReference type="SAM" id="MobiDB-lite"/>
    </source>
</evidence>
<dbReference type="InterPro" id="IPR057670">
    <property type="entry name" value="SH3_retrovirus"/>
</dbReference>
<keyword evidence="10" id="KW-0511">Multifunctional enzyme</keyword>
<keyword evidence="4" id="KW-0378">Hydrolase</keyword>
<reference evidence="13 14" key="1">
    <citation type="submission" date="2023-09" db="EMBL/GenBank/DDBJ databases">
        <title>Nesidiocoris tenuis whole genome shotgun sequence.</title>
        <authorList>
            <person name="Shibata T."/>
            <person name="Shimoda M."/>
            <person name="Kobayashi T."/>
            <person name="Uehara T."/>
        </authorList>
    </citation>
    <scope>NUCLEOTIDE SEQUENCE [LARGE SCALE GENOMIC DNA]</scope>
    <source>
        <strain evidence="13 14">Japan</strain>
    </source>
</reference>
<gene>
    <name evidence="13" type="ORF">NTJ_02556</name>
</gene>
<dbReference type="InterPro" id="IPR039537">
    <property type="entry name" value="Retrotran_Ty1/copia-like"/>
</dbReference>
<keyword evidence="14" id="KW-1185">Reference proteome</keyword>
<keyword evidence="9" id="KW-0233">DNA recombination</keyword>
<keyword evidence="2" id="KW-0479">Metal-binding</keyword>
<feature type="domain" description="Integrase catalytic" evidence="12">
    <location>
        <begin position="33"/>
        <end position="199"/>
    </location>
</feature>
<evidence type="ECO:0000256" key="7">
    <source>
        <dbReference type="ARBA" id="ARBA00022918"/>
    </source>
</evidence>
<feature type="compositionally biased region" description="Low complexity" evidence="11">
    <location>
        <begin position="304"/>
        <end position="323"/>
    </location>
</feature>
<keyword evidence="6" id="KW-0229">DNA integration</keyword>
<evidence type="ECO:0000256" key="8">
    <source>
        <dbReference type="ARBA" id="ARBA00022932"/>
    </source>
</evidence>
<dbReference type="InterPro" id="IPR036397">
    <property type="entry name" value="RNaseH_sf"/>
</dbReference>
<evidence type="ECO:0000256" key="1">
    <source>
        <dbReference type="ARBA" id="ARBA00022722"/>
    </source>
</evidence>
<keyword evidence="5" id="KW-0460">Magnesium</keyword>
<keyword evidence="7" id="KW-0695">RNA-directed DNA polymerase</keyword>
<dbReference type="Gene3D" id="3.30.420.10">
    <property type="entry name" value="Ribonuclease H-like superfamily/Ribonuclease H"/>
    <property type="match status" value="1"/>
</dbReference>
<evidence type="ECO:0000313" key="14">
    <source>
        <dbReference type="Proteomes" id="UP001307889"/>
    </source>
</evidence>
<dbReference type="EMBL" id="AP028910">
    <property type="protein sequence ID" value="BES89749.1"/>
    <property type="molecule type" value="Genomic_DNA"/>
</dbReference>
<keyword evidence="8" id="KW-0808">Transferase</keyword>
<evidence type="ECO:0000256" key="3">
    <source>
        <dbReference type="ARBA" id="ARBA00022759"/>
    </source>
</evidence>
<dbReference type="Pfam" id="PF00665">
    <property type="entry name" value="rve"/>
    <property type="match status" value="1"/>
</dbReference>
<evidence type="ECO:0000256" key="9">
    <source>
        <dbReference type="ARBA" id="ARBA00023172"/>
    </source>
</evidence>
<proteinExistence type="predicted"/>
<dbReference type="InterPro" id="IPR001584">
    <property type="entry name" value="Integrase_cat-core"/>
</dbReference>
<feature type="region of interest" description="Disordered" evidence="11">
    <location>
        <begin position="298"/>
        <end position="330"/>
    </location>
</feature>
<name>A0ABN7AEG0_9HEMI</name>
<evidence type="ECO:0000313" key="13">
    <source>
        <dbReference type="EMBL" id="BES89749.1"/>
    </source>
</evidence>
<keyword evidence="3" id="KW-0255">Endonuclease</keyword>
<dbReference type="InterPro" id="IPR012337">
    <property type="entry name" value="RNaseH-like_sf"/>
</dbReference>
<evidence type="ECO:0000256" key="5">
    <source>
        <dbReference type="ARBA" id="ARBA00022842"/>
    </source>
</evidence>
<sequence length="590" mass="68131">MAVSNYKIDPLTKDNYDTWKIQAQAVFHRNGLWGYISGEIVHSDVVGPMKTETPGGSKYFVTFIDEFSRYTRVYFMKRKSEVLSHFKEFKNEAENFSGHKIKFLQTDNGTEYVNSEFNKFLSDCGIQRRLATTKTPQQNGLAERKNRTLLDKARCMMMEANAQNFLWAEAIYCANYLTNRSPSSSINGETPFEKWVGRKPSVRHLQIFGSKAFILNKNLKGKFDSRTLTGIFVGYSEVSKAYRVWVPSKRKIVISRDVKIINKFFSADKGDGSEDTIEKPGCTEENQTSCEISILHQFEESPSTNTENQITTNENGPEETNNQEQREVENQEIDQHVEVEIEEQEDELIPQVAEETLQEIGENADETPTTTMNLRRPEERRPPIWTKDYYMYMANEEFSMETTQENESSLWDEAIQAEIKAHLKNGTWEIRKRPADRNVVGYRMILKEKLKPDGTLERRKARLVAQGFSQRPGLDYSETYSPVVKMKSLRLLMGIAANKELELTQMDVTTAYLSGTLDEQIFMKIPEGLDENLHKIMIDESQKTDKTIYEEARKMLSDLKETTSEKACYLKKAIYGLKQAGRMWFQKLDS</sequence>
<organism evidence="13 14">
    <name type="scientific">Nesidiocoris tenuis</name>
    <dbReference type="NCBI Taxonomy" id="355587"/>
    <lineage>
        <taxon>Eukaryota</taxon>
        <taxon>Metazoa</taxon>
        <taxon>Ecdysozoa</taxon>
        <taxon>Arthropoda</taxon>
        <taxon>Hexapoda</taxon>
        <taxon>Insecta</taxon>
        <taxon>Pterygota</taxon>
        <taxon>Neoptera</taxon>
        <taxon>Paraneoptera</taxon>
        <taxon>Hemiptera</taxon>
        <taxon>Heteroptera</taxon>
        <taxon>Panheteroptera</taxon>
        <taxon>Cimicomorpha</taxon>
        <taxon>Miridae</taxon>
        <taxon>Dicyphina</taxon>
        <taxon>Nesidiocoris</taxon>
    </lineage>
</organism>
<evidence type="ECO:0000256" key="6">
    <source>
        <dbReference type="ARBA" id="ARBA00022908"/>
    </source>
</evidence>
<dbReference type="PANTHER" id="PTHR42648:SF11">
    <property type="entry name" value="TRANSPOSON TY4-P GAG-POL POLYPROTEIN"/>
    <property type="match status" value="1"/>
</dbReference>